<evidence type="ECO:0000259" key="3">
    <source>
        <dbReference type="SMART" id="SM00645"/>
    </source>
</evidence>
<dbReference type="RefSeq" id="YP_009046782.1">
    <property type="nucleotide sequence ID" value="NC_024451.1"/>
</dbReference>
<dbReference type="Proteomes" id="UP000114278">
    <property type="component" value="Segment"/>
</dbReference>
<dbReference type="Gene3D" id="3.90.70.10">
    <property type="entry name" value="Cysteine proteinases"/>
    <property type="match status" value="1"/>
</dbReference>
<dbReference type="Pfam" id="PF00112">
    <property type="entry name" value="Peptidase_C1"/>
    <property type="match status" value="1"/>
</dbReference>
<dbReference type="GO" id="GO:0008234">
    <property type="term" value="F:cysteine-type peptidase activity"/>
    <property type="evidence" value="ECO:0007669"/>
    <property type="project" value="InterPro"/>
</dbReference>
<dbReference type="GO" id="GO:0006508">
    <property type="term" value="P:proteolysis"/>
    <property type="evidence" value="ECO:0007669"/>
    <property type="project" value="InterPro"/>
</dbReference>
<dbReference type="PROSITE" id="PS00639">
    <property type="entry name" value="THIOL_PROTEASE_HIS"/>
    <property type="match status" value="1"/>
</dbReference>
<keyword evidence="5" id="KW-1185">Reference proteome</keyword>
<dbReference type="OrthoDB" id="4752at10239"/>
<dbReference type="PROSITE" id="PS00139">
    <property type="entry name" value="THIOL_PROTEASE_CYS"/>
    <property type="match status" value="1"/>
</dbReference>
<accession>A0A068QL66</accession>
<feature type="transmembrane region" description="Helical" evidence="2">
    <location>
        <begin position="519"/>
        <end position="537"/>
    </location>
</feature>
<dbReference type="SUPFAM" id="SSF54001">
    <property type="entry name" value="Cysteine proteinases"/>
    <property type="match status" value="1"/>
</dbReference>
<dbReference type="SMART" id="SM00645">
    <property type="entry name" value="Pept_C1"/>
    <property type="match status" value="1"/>
</dbReference>
<protein>
    <submittedName>
        <fullName evidence="4">Papain-like proteinase</fullName>
    </submittedName>
</protein>
<evidence type="ECO:0000256" key="1">
    <source>
        <dbReference type="ARBA" id="ARBA00008455"/>
    </source>
</evidence>
<evidence type="ECO:0000256" key="2">
    <source>
        <dbReference type="SAM" id="Phobius"/>
    </source>
</evidence>
<dbReference type="InterPro" id="IPR000668">
    <property type="entry name" value="Peptidase_C1A_C"/>
</dbReference>
<name>A0A068QL66_9VIRU</name>
<dbReference type="InterPro" id="IPR000169">
    <property type="entry name" value="Pept_cys_AS"/>
</dbReference>
<evidence type="ECO:0000313" key="5">
    <source>
        <dbReference type="Proteomes" id="UP000114278"/>
    </source>
</evidence>
<organism evidence="4 5">
    <name type="scientific">Armadillidium vulgare iridescent virus</name>
    <dbReference type="NCBI Taxonomy" id="72201"/>
    <lineage>
        <taxon>Viruses</taxon>
        <taxon>Varidnaviria</taxon>
        <taxon>Bamfordvirae</taxon>
        <taxon>Nucleocytoviricota</taxon>
        <taxon>Megaviricetes</taxon>
        <taxon>Pimascovirales</taxon>
        <taxon>Pimascovirales incertae sedis</taxon>
        <taxon>Iridoviridae</taxon>
        <taxon>Betairidovirinae</taxon>
        <taxon>Iridovirus</taxon>
        <taxon>Iridovirus armadillidium1</taxon>
        <taxon>Invertebrate iridescent virus 31</taxon>
    </lineage>
</organism>
<comment type="similarity">
    <text evidence="1">Belongs to the peptidase C1 family.</text>
</comment>
<dbReference type="GeneID" id="19738752"/>
<sequence length="540" mass="59448">MTSANNIWPLGYLMAGSPVELTGEDDKYRLSFSGVPEKGYFEEFLENRRFSGVPQNENAGVPGVSEFLGVPSTDNIKSLFFPSKNYFEEFTGDEPVTPLVVNQENALQAYIDNVRVNTNIEFAANTSSFTKDDLGYLNSVYTDKTLSTELPVEFNWAKIYPDDSQGTIAKKRLIAKPDNQYLCGSCWAVATAGVIGDKFVVAGLVNWVPNISNTYALTNYPQGKCQGGDPARLLRDISRGKIPSKHCIDYSWCSKNKACTTADSAAHFGNDLSPLIPRDGKCYFDSEHYIYSIDSNAKTIVAGVGAVDVSNVQRTIKEHILTNGPAIAGYIIFKNFTVGRGIFNKINGGVYLEKANYGSYNGGQLTFSTMNTDSSQYSGGHAVAVMGWGIEKNIKVDNGPNDFADVPYWYCRNSWGTSWGIDGGYFKIAMFPYNRKSQFSKIVELIDPTGQPRRLGGVLSFTVSSPPVLGKLPSKTMPPQNLIRPAQYYSQDEDEVVTKDADIVPPDKEHMQSTTSSSLSLYILVGVLVIVLIFLFSKKL</sequence>
<gene>
    <name evidence="4" type="primary">168R</name>
    <name evidence="4" type="ORF">IIV31_168R</name>
</gene>
<dbReference type="PANTHER" id="PTHR12411">
    <property type="entry name" value="CYSTEINE PROTEASE FAMILY C1-RELATED"/>
    <property type="match status" value="1"/>
</dbReference>
<evidence type="ECO:0000313" key="4">
    <source>
        <dbReference type="EMBL" id="CCV02540.1"/>
    </source>
</evidence>
<dbReference type="PRINTS" id="PR00705">
    <property type="entry name" value="PAPAIN"/>
</dbReference>
<dbReference type="InterPro" id="IPR013128">
    <property type="entry name" value="Peptidase_C1A"/>
</dbReference>
<reference evidence="4 5" key="1">
    <citation type="journal article" date="2014" name="J. Gen. Virol.">
        <title>Genome sequence of a crustacean iridovirus, IIV31, isolated from the pill bug, Armadillidium vulgare.</title>
        <authorList>
            <person name="Piegu B."/>
            <person name="Guizard S."/>
            <person name="Yeping T."/>
            <person name="Cruaud C."/>
            <person name="Asgari S."/>
            <person name="Bideshi D.K."/>
            <person name="Federici B.A."/>
            <person name="Bigot Y."/>
        </authorList>
    </citation>
    <scope>NUCLEOTIDE SEQUENCE [LARGE SCALE GENOMIC DNA]</scope>
</reference>
<proteinExistence type="inferred from homology"/>
<keyword evidence="2" id="KW-1133">Transmembrane helix</keyword>
<dbReference type="InterPro" id="IPR025660">
    <property type="entry name" value="Pept_his_AS"/>
</dbReference>
<dbReference type="InterPro" id="IPR038765">
    <property type="entry name" value="Papain-like_cys_pep_sf"/>
</dbReference>
<keyword evidence="2" id="KW-0812">Transmembrane</keyword>
<feature type="domain" description="Peptidase C1A papain C-terminal" evidence="3">
    <location>
        <begin position="150"/>
        <end position="433"/>
    </location>
</feature>
<dbReference type="EMBL" id="HF920637">
    <property type="protein sequence ID" value="CCV02540.1"/>
    <property type="molecule type" value="Genomic_DNA"/>
</dbReference>
<keyword evidence="2" id="KW-0472">Membrane</keyword>
<dbReference type="KEGG" id="vg:19738752"/>